<sequence>MLDKSLNASVSVTKALMQDEQYYVELTVSGSSMPLAEDVISCLLPDYDKGDSEPARIISLSGYADIFPQCRNARGRNLGARIKNGVWKGFIFLLDESLTAAARKDHLDRARNDLRRMAEQAVSEHLRIRKETFSVNERGEVEQGTFFNKPGCKIILSQPEGYDYGAWKVEIEFTPEARREYEKSSPVFCFPKIAQRLFVAQKPYDGIYTDPESQDMEVGFRFIDGRMICHVYSNGVPEEENNSYISEVIDS</sequence>
<dbReference type="AlphaFoldDB" id="A0A7X2MIB3"/>
<dbReference type="EMBL" id="WKLC01000002">
    <property type="protein sequence ID" value="MSE13645.1"/>
    <property type="molecule type" value="Genomic_DNA"/>
</dbReference>
<reference evidence="1 2" key="1">
    <citation type="submission" date="2019-11" db="EMBL/GenBank/DDBJ databases">
        <title>Draft Genome Sequence of Plant Growth-Promoting Rhizosphere-Associated Bacteria.</title>
        <authorList>
            <person name="Vasilyev I.Y."/>
            <person name="Radchenko V."/>
            <person name="Ilnitskaya E.V."/>
        </authorList>
    </citation>
    <scope>NUCLEOTIDE SEQUENCE [LARGE SCALE GENOMIC DNA]</scope>
    <source>
        <strain evidence="1 2">VRA_MhP_f</strain>
    </source>
</reference>
<accession>A0A7X2MIB3</accession>
<feature type="non-terminal residue" evidence="1">
    <location>
        <position position="251"/>
    </location>
</feature>
<organism evidence="1 2">
    <name type="scientific">Enterobacter agglomerans</name>
    <name type="common">Erwinia herbicola</name>
    <name type="synonym">Pantoea agglomerans</name>
    <dbReference type="NCBI Taxonomy" id="549"/>
    <lineage>
        <taxon>Bacteria</taxon>
        <taxon>Pseudomonadati</taxon>
        <taxon>Pseudomonadota</taxon>
        <taxon>Gammaproteobacteria</taxon>
        <taxon>Enterobacterales</taxon>
        <taxon>Erwiniaceae</taxon>
        <taxon>Pantoea</taxon>
        <taxon>Pantoea agglomerans group</taxon>
    </lineage>
</organism>
<proteinExistence type="predicted"/>
<gene>
    <name evidence="1" type="ORF">GKC49_00260</name>
</gene>
<dbReference type="Proteomes" id="UP000461948">
    <property type="component" value="Unassembled WGS sequence"/>
</dbReference>
<evidence type="ECO:0000313" key="2">
    <source>
        <dbReference type="Proteomes" id="UP000461948"/>
    </source>
</evidence>
<protein>
    <submittedName>
        <fullName evidence="1">Uncharacterized protein</fullName>
    </submittedName>
</protein>
<name>A0A7X2MIB3_ENTAG</name>
<comment type="caution">
    <text evidence="1">The sequence shown here is derived from an EMBL/GenBank/DDBJ whole genome shotgun (WGS) entry which is preliminary data.</text>
</comment>
<evidence type="ECO:0000313" key="1">
    <source>
        <dbReference type="EMBL" id="MSE13645.1"/>
    </source>
</evidence>